<keyword evidence="7" id="KW-0067">ATP-binding</keyword>
<keyword evidence="2 14" id="KW-0723">Serine/threonine-protein kinase</keyword>
<dbReference type="CDD" id="cd14014">
    <property type="entry name" value="STKc_PknB_like"/>
    <property type="match status" value="1"/>
</dbReference>
<dbReference type="Gene3D" id="1.10.510.10">
    <property type="entry name" value="Transferase(Phosphotransferase) domain 1"/>
    <property type="match status" value="1"/>
</dbReference>
<keyword evidence="11" id="KW-1133">Transmembrane helix</keyword>
<dbReference type="InterPro" id="IPR008271">
    <property type="entry name" value="Ser/Thr_kinase_AS"/>
</dbReference>
<sequence length="551" mass="60242">MSTRYGRYEVKRKIGTGGVATVYLATDTLLGRSVAIKVLNPDVDPGLKRRFLSEARAVAVLNHPNIVDVYDVGEEDGTPFIVMEYVDGQSLKEFIKNQGRLPLERAKAIVSQVADALSYAHKNKIIHCDVKPQNILISKDGRAKLVDFGIAQAQIDSTQTSSGRAYGTPLYMAPEQLLGDKVDERTDIYSLGLVLWECITGTPPQRSQVWEPVRLDQGKVRLPPEVLRIIKKATSQLPEDRYQSVDAFLRDLQNLSPRSAAAFSQESTVTIPTGFVPKNGITNRRRRRIRALPIALLLVMLIIAVTLWRWPDVYSLGRGLSSGALTSSDVKVTVPSFVGMSLRSARQLAQRSDIQLRVRYEDGRAGSVVVSQSPPPGEKVDKGSYVTVVLSSQKGTSENAPSGSPTPNIEPVPGKIFGQLLATNNVHVKTTVDGDTNEFDLLPGEYRQLEANTYLRIEANPARDLMVTITTASGKRSGNLLDLASQLSGESIAGPSAWISFGSENDTNNEQSISPSKQSPIVQVEQKGSKNSKDLPKPPKPPKPEKEGPKR</sequence>
<dbReference type="KEGG" id="ttr:Tter_0991"/>
<dbReference type="PANTHER" id="PTHR43289">
    <property type="entry name" value="MITOGEN-ACTIVATED PROTEIN KINASE KINASE KINASE 20-RELATED"/>
    <property type="match status" value="1"/>
</dbReference>
<reference evidence="15" key="1">
    <citation type="journal article" date="2010" name="Stand. Genomic Sci.">
        <title>Complete genome sequence of 'Thermobaculum terrenum' type strain (YNP1).</title>
        <authorList>
            <person name="Kiss H."/>
            <person name="Cleland D."/>
            <person name="Lapidus A."/>
            <person name="Lucas S."/>
            <person name="Glavina Del Rio T."/>
            <person name="Nolan M."/>
            <person name="Tice H."/>
            <person name="Han C."/>
            <person name="Goodwin L."/>
            <person name="Pitluck S."/>
            <person name="Liolios K."/>
            <person name="Ivanova N."/>
            <person name="Mavromatis K."/>
            <person name="Ovchinnikova G."/>
            <person name="Pati A."/>
            <person name="Chen A."/>
            <person name="Palaniappan K."/>
            <person name="Land M."/>
            <person name="Hauser L."/>
            <person name="Chang Y."/>
            <person name="Jeffries C."/>
            <person name="Lu M."/>
            <person name="Brettin T."/>
            <person name="Detter J."/>
            <person name="Goker M."/>
            <person name="Tindall B."/>
            <person name="Beck B."/>
            <person name="McDermott T."/>
            <person name="Woyke T."/>
            <person name="Bristow J."/>
            <person name="Eisen J."/>
            <person name="Markowitz V."/>
            <person name="Hugenholtz P."/>
            <person name="Kyrpides N."/>
            <person name="Klenk H."/>
            <person name="Cheng J."/>
        </authorList>
    </citation>
    <scope>NUCLEOTIDE SEQUENCE [LARGE SCALE GENOMIC DNA]</scope>
    <source>
        <strain evidence="15">ATCC BAA-798 / YNP1</strain>
    </source>
</reference>
<keyword evidence="4" id="KW-0677">Repeat</keyword>
<dbReference type="STRING" id="525904.Tter_0991"/>
<dbReference type="InterPro" id="IPR000719">
    <property type="entry name" value="Prot_kinase_dom"/>
</dbReference>
<dbReference type="PANTHER" id="PTHR43289:SF6">
    <property type="entry name" value="SERINE_THREONINE-PROTEIN KINASE NEKL-3"/>
    <property type="match status" value="1"/>
</dbReference>
<evidence type="ECO:0000256" key="11">
    <source>
        <dbReference type="SAM" id="Phobius"/>
    </source>
</evidence>
<dbReference type="CDD" id="cd06577">
    <property type="entry name" value="PASTA_pknB"/>
    <property type="match status" value="1"/>
</dbReference>
<feature type="region of interest" description="Disordered" evidence="10">
    <location>
        <begin position="498"/>
        <end position="551"/>
    </location>
</feature>
<evidence type="ECO:0000256" key="9">
    <source>
        <dbReference type="ARBA" id="ARBA00048679"/>
    </source>
</evidence>
<dbReference type="eggNOG" id="COG2815">
    <property type="taxonomic scope" value="Bacteria"/>
</dbReference>
<evidence type="ECO:0000256" key="3">
    <source>
        <dbReference type="ARBA" id="ARBA00022679"/>
    </source>
</evidence>
<dbReference type="SUPFAM" id="SSF54184">
    <property type="entry name" value="Penicillin-binding protein 2x (pbp-2x), c-terminal domain"/>
    <property type="match status" value="1"/>
</dbReference>
<evidence type="ECO:0000256" key="2">
    <source>
        <dbReference type="ARBA" id="ARBA00022527"/>
    </source>
</evidence>
<dbReference type="SMART" id="SM00220">
    <property type="entry name" value="S_TKc"/>
    <property type="match status" value="1"/>
</dbReference>
<evidence type="ECO:0000313" key="15">
    <source>
        <dbReference type="Proteomes" id="UP000000323"/>
    </source>
</evidence>
<dbReference type="InterPro" id="IPR005543">
    <property type="entry name" value="PASTA_dom"/>
</dbReference>
<dbReference type="EMBL" id="CP001825">
    <property type="protein sequence ID" value="ACZ41907.1"/>
    <property type="molecule type" value="Genomic_DNA"/>
</dbReference>
<keyword evidence="11" id="KW-0472">Membrane</keyword>
<dbReference type="SUPFAM" id="SSF56112">
    <property type="entry name" value="Protein kinase-like (PK-like)"/>
    <property type="match status" value="1"/>
</dbReference>
<feature type="domain" description="Protein kinase" evidence="12">
    <location>
        <begin position="8"/>
        <end position="255"/>
    </location>
</feature>
<dbReference type="RefSeq" id="WP_012874942.1">
    <property type="nucleotide sequence ID" value="NC_013525.1"/>
</dbReference>
<proteinExistence type="predicted"/>
<evidence type="ECO:0000256" key="1">
    <source>
        <dbReference type="ARBA" id="ARBA00012513"/>
    </source>
</evidence>
<dbReference type="Pfam" id="PF00069">
    <property type="entry name" value="Pkinase"/>
    <property type="match status" value="1"/>
</dbReference>
<dbReference type="PROSITE" id="PS51178">
    <property type="entry name" value="PASTA"/>
    <property type="match status" value="1"/>
</dbReference>
<feature type="domain" description="PASTA" evidence="13">
    <location>
        <begin position="328"/>
        <end position="392"/>
    </location>
</feature>
<accession>D1CG51</accession>
<name>D1CG51_THET1</name>
<dbReference type="PROSITE" id="PS00108">
    <property type="entry name" value="PROTEIN_KINASE_ST"/>
    <property type="match status" value="1"/>
</dbReference>
<evidence type="ECO:0000256" key="8">
    <source>
        <dbReference type="ARBA" id="ARBA00047899"/>
    </source>
</evidence>
<keyword evidence="5" id="KW-0547">Nucleotide-binding</keyword>
<comment type="catalytic activity">
    <reaction evidence="9">
        <text>L-seryl-[protein] + ATP = O-phospho-L-seryl-[protein] + ADP + H(+)</text>
        <dbReference type="Rhea" id="RHEA:17989"/>
        <dbReference type="Rhea" id="RHEA-COMP:9863"/>
        <dbReference type="Rhea" id="RHEA-COMP:11604"/>
        <dbReference type="ChEBI" id="CHEBI:15378"/>
        <dbReference type="ChEBI" id="CHEBI:29999"/>
        <dbReference type="ChEBI" id="CHEBI:30616"/>
        <dbReference type="ChEBI" id="CHEBI:83421"/>
        <dbReference type="ChEBI" id="CHEBI:456216"/>
        <dbReference type="EC" id="2.7.11.1"/>
    </reaction>
</comment>
<evidence type="ECO:0000256" key="6">
    <source>
        <dbReference type="ARBA" id="ARBA00022777"/>
    </source>
</evidence>
<evidence type="ECO:0000256" key="5">
    <source>
        <dbReference type="ARBA" id="ARBA00022741"/>
    </source>
</evidence>
<dbReference type="SMART" id="SM00740">
    <property type="entry name" value="PASTA"/>
    <property type="match status" value="1"/>
</dbReference>
<evidence type="ECO:0000259" key="12">
    <source>
        <dbReference type="PROSITE" id="PS50011"/>
    </source>
</evidence>
<keyword evidence="6 14" id="KW-0418">Kinase</keyword>
<evidence type="ECO:0000256" key="10">
    <source>
        <dbReference type="SAM" id="MobiDB-lite"/>
    </source>
</evidence>
<evidence type="ECO:0000259" key="13">
    <source>
        <dbReference type="PROSITE" id="PS51178"/>
    </source>
</evidence>
<dbReference type="GO" id="GO:0005524">
    <property type="term" value="F:ATP binding"/>
    <property type="evidence" value="ECO:0007669"/>
    <property type="project" value="UniProtKB-KW"/>
</dbReference>
<feature type="compositionally biased region" description="Polar residues" evidence="10">
    <location>
        <begin position="502"/>
        <end position="521"/>
    </location>
</feature>
<dbReference type="AlphaFoldDB" id="D1CG51"/>
<gene>
    <name evidence="14" type="ordered locus">Tter_0991</name>
</gene>
<dbReference type="Proteomes" id="UP000000323">
    <property type="component" value="Chromosome 1"/>
</dbReference>
<dbReference type="InterPro" id="IPR011009">
    <property type="entry name" value="Kinase-like_dom_sf"/>
</dbReference>
<dbReference type="Pfam" id="PF03793">
    <property type="entry name" value="PASTA"/>
    <property type="match status" value="1"/>
</dbReference>
<dbReference type="Gene3D" id="3.30.10.20">
    <property type="match status" value="1"/>
</dbReference>
<dbReference type="Gene3D" id="3.30.200.20">
    <property type="entry name" value="Phosphorylase Kinase, domain 1"/>
    <property type="match status" value="1"/>
</dbReference>
<dbReference type="GO" id="GO:0004674">
    <property type="term" value="F:protein serine/threonine kinase activity"/>
    <property type="evidence" value="ECO:0007669"/>
    <property type="project" value="UniProtKB-KW"/>
</dbReference>
<dbReference type="eggNOG" id="COG0515">
    <property type="taxonomic scope" value="Bacteria"/>
</dbReference>
<dbReference type="PROSITE" id="PS50011">
    <property type="entry name" value="PROTEIN_KINASE_DOM"/>
    <property type="match status" value="1"/>
</dbReference>
<keyword evidence="15" id="KW-1185">Reference proteome</keyword>
<keyword evidence="11" id="KW-0812">Transmembrane</keyword>
<protein>
    <recommendedName>
        <fullName evidence="1">non-specific serine/threonine protein kinase</fullName>
        <ecNumber evidence="1">2.7.11.1</ecNumber>
    </recommendedName>
</protein>
<evidence type="ECO:0000256" key="7">
    <source>
        <dbReference type="ARBA" id="ARBA00022840"/>
    </source>
</evidence>
<comment type="catalytic activity">
    <reaction evidence="8">
        <text>L-threonyl-[protein] + ATP = O-phospho-L-threonyl-[protein] + ADP + H(+)</text>
        <dbReference type="Rhea" id="RHEA:46608"/>
        <dbReference type="Rhea" id="RHEA-COMP:11060"/>
        <dbReference type="Rhea" id="RHEA-COMP:11605"/>
        <dbReference type="ChEBI" id="CHEBI:15378"/>
        <dbReference type="ChEBI" id="CHEBI:30013"/>
        <dbReference type="ChEBI" id="CHEBI:30616"/>
        <dbReference type="ChEBI" id="CHEBI:61977"/>
        <dbReference type="ChEBI" id="CHEBI:456216"/>
        <dbReference type="EC" id="2.7.11.1"/>
    </reaction>
</comment>
<dbReference type="FunFam" id="3.30.200.20:FF:000035">
    <property type="entry name" value="Serine/threonine protein kinase Stk1"/>
    <property type="match status" value="1"/>
</dbReference>
<evidence type="ECO:0000313" key="14">
    <source>
        <dbReference type="EMBL" id="ACZ41907.1"/>
    </source>
</evidence>
<feature type="compositionally biased region" description="Basic and acidic residues" evidence="10">
    <location>
        <begin position="527"/>
        <end position="551"/>
    </location>
</feature>
<feature type="transmembrane region" description="Helical" evidence="11">
    <location>
        <begin position="291"/>
        <end position="310"/>
    </location>
</feature>
<evidence type="ECO:0000256" key="4">
    <source>
        <dbReference type="ARBA" id="ARBA00022737"/>
    </source>
</evidence>
<dbReference type="EC" id="2.7.11.1" evidence="1"/>
<organism evidence="14 15">
    <name type="scientific">Thermobaculum terrenum (strain ATCC BAA-798 / CCMEE 7001 / YNP1)</name>
    <dbReference type="NCBI Taxonomy" id="525904"/>
    <lineage>
        <taxon>Bacteria</taxon>
        <taxon>Bacillati</taxon>
        <taxon>Chloroflexota</taxon>
        <taxon>Chloroflexia</taxon>
        <taxon>Candidatus Thermobaculales</taxon>
        <taxon>Candidatus Thermobaculaceae</taxon>
        <taxon>Thermobaculum</taxon>
    </lineage>
</organism>
<dbReference type="HOGENOM" id="CLU_494253_0_0_0"/>
<keyword evidence="3" id="KW-0808">Transferase</keyword>